<evidence type="ECO:0000256" key="1">
    <source>
        <dbReference type="SAM" id="MobiDB-lite"/>
    </source>
</evidence>
<feature type="compositionally biased region" description="Polar residues" evidence="1">
    <location>
        <begin position="377"/>
        <end position="394"/>
    </location>
</feature>
<feature type="region of interest" description="Disordered" evidence="1">
    <location>
        <begin position="341"/>
        <end position="421"/>
    </location>
</feature>
<organism evidence="2 3">
    <name type="scientific">Byssothecium circinans</name>
    <dbReference type="NCBI Taxonomy" id="147558"/>
    <lineage>
        <taxon>Eukaryota</taxon>
        <taxon>Fungi</taxon>
        <taxon>Dikarya</taxon>
        <taxon>Ascomycota</taxon>
        <taxon>Pezizomycotina</taxon>
        <taxon>Dothideomycetes</taxon>
        <taxon>Pleosporomycetidae</taxon>
        <taxon>Pleosporales</taxon>
        <taxon>Massarineae</taxon>
        <taxon>Massarinaceae</taxon>
        <taxon>Byssothecium</taxon>
    </lineage>
</organism>
<evidence type="ECO:0000313" key="3">
    <source>
        <dbReference type="Proteomes" id="UP000800035"/>
    </source>
</evidence>
<gene>
    <name evidence="2" type="ORF">CC80DRAFT_555718</name>
</gene>
<accession>A0A6A5TAC8</accession>
<evidence type="ECO:0000313" key="2">
    <source>
        <dbReference type="EMBL" id="KAF1949104.1"/>
    </source>
</evidence>
<dbReference type="OrthoDB" id="3538597at2759"/>
<protein>
    <submittedName>
        <fullName evidence="2">Uncharacterized protein</fullName>
    </submittedName>
</protein>
<sequence length="740" mass="84826">MPPTKKKPSKEVVRDLLFQHKILFEGRASPNQWPRQHQHHFQVIRDISALRYDQWEGDERIDIARRISYGNRVRNLSGQARALLNDLHVNEDTWRTQVEHFVSEPFEKHVICGRCKGELHTADFKADPLERDRREALLEKRSKRQQCRCHSGDVTVRANSDDEDGQIFGSAAGQRLTHCRGDDFQDLSISMSPDRVIGLSCTHRLRRYVARTSPILTHYPITGRQLLYPFLVIEAKKENDAPGFQAIQKQTAFPVRRLLTIQDELRQDSRVHCEPFLVWFFAYQGEEWRLYAGTKGRERVRIYDLWHGTVESHDGALQLLLIADYIWSWARDVYRPSITSCLRGHNGESRDPSPASTNRWRSSASAFSAMSPPPVTQQPNMPTMAQDPASSNENRPPIESQEHEMTDAGDQVRYPNHNPSSHPFLNLASRSPQWTKFASVSHANFVSFTFQVFIFPIYDGSLERLRGSSFYPLYEKRLSIDRYQLGEAAMLWADASISHLSLDNNFSATLVTQFSCDSQWQIERKLTCIVWLPLSLAFEQLLGNQDATFGTLAFLHCVKTLQDIRGKESAWYAVQNTSLILTTPNYPVTDAIIPLPRWLPVESLKANDGRSLEIPNIRSDIRDSDELNDLGVTCLLHVTEPRWIRPSRTQLSISFTPEQDGKPGSARIAIRPDSWGSQYTKFCLFCLEEEGEGYNENTLHRLLNQAEKGRQYYGNVATGGMSPDDKKLLREWLQELKEAG</sequence>
<dbReference type="AlphaFoldDB" id="A0A6A5TAC8"/>
<dbReference type="Proteomes" id="UP000800035">
    <property type="component" value="Unassembled WGS sequence"/>
</dbReference>
<reference evidence="2" key="1">
    <citation type="journal article" date="2020" name="Stud. Mycol.">
        <title>101 Dothideomycetes genomes: a test case for predicting lifestyles and emergence of pathogens.</title>
        <authorList>
            <person name="Haridas S."/>
            <person name="Albert R."/>
            <person name="Binder M."/>
            <person name="Bloem J."/>
            <person name="Labutti K."/>
            <person name="Salamov A."/>
            <person name="Andreopoulos B."/>
            <person name="Baker S."/>
            <person name="Barry K."/>
            <person name="Bills G."/>
            <person name="Bluhm B."/>
            <person name="Cannon C."/>
            <person name="Castanera R."/>
            <person name="Culley D."/>
            <person name="Daum C."/>
            <person name="Ezra D."/>
            <person name="Gonzalez J."/>
            <person name="Henrissat B."/>
            <person name="Kuo A."/>
            <person name="Liang C."/>
            <person name="Lipzen A."/>
            <person name="Lutzoni F."/>
            <person name="Magnuson J."/>
            <person name="Mondo S."/>
            <person name="Nolan M."/>
            <person name="Ohm R."/>
            <person name="Pangilinan J."/>
            <person name="Park H.-J."/>
            <person name="Ramirez L."/>
            <person name="Alfaro M."/>
            <person name="Sun H."/>
            <person name="Tritt A."/>
            <person name="Yoshinaga Y."/>
            <person name="Zwiers L.-H."/>
            <person name="Turgeon B."/>
            <person name="Goodwin S."/>
            <person name="Spatafora J."/>
            <person name="Crous P."/>
            <person name="Grigoriev I."/>
        </authorList>
    </citation>
    <scope>NUCLEOTIDE SEQUENCE</scope>
    <source>
        <strain evidence="2">CBS 675.92</strain>
    </source>
</reference>
<name>A0A6A5TAC8_9PLEO</name>
<dbReference type="EMBL" id="ML977042">
    <property type="protein sequence ID" value="KAF1949104.1"/>
    <property type="molecule type" value="Genomic_DNA"/>
</dbReference>
<proteinExistence type="predicted"/>
<keyword evidence="3" id="KW-1185">Reference proteome</keyword>